<name>A0AAN2UNP1_SERMA</name>
<dbReference type="Proteomes" id="UP000245399">
    <property type="component" value="Chromosome"/>
</dbReference>
<evidence type="ECO:0000313" key="1">
    <source>
        <dbReference type="EMBL" id="AWL71609.1"/>
    </source>
</evidence>
<dbReference type="RefSeq" id="WP_038875867.1">
    <property type="nucleotide sequence ID" value="NZ_CABMHU010000115.1"/>
</dbReference>
<organism evidence="1 2">
    <name type="scientific">Serratia marcescens</name>
    <dbReference type="NCBI Taxonomy" id="615"/>
    <lineage>
        <taxon>Bacteria</taxon>
        <taxon>Pseudomonadati</taxon>
        <taxon>Pseudomonadota</taxon>
        <taxon>Gammaproteobacteria</taxon>
        <taxon>Enterobacterales</taxon>
        <taxon>Yersiniaceae</taxon>
        <taxon>Serratia</taxon>
    </lineage>
</organism>
<reference evidence="1 2" key="1">
    <citation type="submission" date="2018-05" db="EMBL/GenBank/DDBJ databases">
        <title>Klebsiella quasipneumonaiae provides a window into carbapenemase gene transfer, plasmid rearrangements and nosocomial acquisition from the hospital environment.</title>
        <authorList>
            <person name="Mathers A.J."/>
            <person name="Vegesana K."/>
            <person name="Stoesser N."/>
            <person name="Crook D."/>
            <person name="Vaughan A."/>
            <person name="Barry K."/>
            <person name="Parikh H."/>
            <person name="Sebra R."/>
            <person name="Kotay S."/>
            <person name="Walker A.S."/>
            <person name="Sheppard A.E."/>
        </authorList>
    </citation>
    <scope>NUCLEOTIDE SEQUENCE [LARGE SCALE GENOMIC DNA]</scope>
    <source>
        <strain evidence="1 2">CAV1761</strain>
    </source>
</reference>
<dbReference type="AlphaFoldDB" id="A0AAN2UNP1"/>
<dbReference type="EMBL" id="CP029449">
    <property type="protein sequence ID" value="AWL71609.1"/>
    <property type="molecule type" value="Genomic_DNA"/>
</dbReference>
<gene>
    <name evidence="1" type="ORF">DKC05_27720</name>
</gene>
<dbReference type="InterPro" id="IPR020288">
    <property type="entry name" value="Sheath_initiator"/>
</dbReference>
<proteinExistence type="predicted"/>
<evidence type="ECO:0000313" key="2">
    <source>
        <dbReference type="Proteomes" id="UP000245399"/>
    </source>
</evidence>
<protein>
    <submittedName>
        <fullName evidence="1">Uncharacterized protein</fullName>
    </submittedName>
</protein>
<dbReference type="Pfam" id="PF10934">
    <property type="entry name" value="Sheath_initiator"/>
    <property type="match status" value="1"/>
</dbReference>
<accession>A0AAN2UNP1</accession>
<sequence length="118" mass="13071">MQTRSLLLDTNTWDLMLDDKGNLAVTDNPYAVAQDVACACSTFLGECWYDNTLGIPYYPRILGHWPGTQLINTKMQQEAMKLPTVSSALCTAVSDGDRRIGGVMTITDTNFNDYTVLL</sequence>